<sequence length="193" mass="22432">MISSEEALEYLFDESNYNFRHFLQEVSSGNSTENTQVPLIINTVELFAFGNLAHYIKYKQHYVELPQQGVEKLMKLTLVSFCNEYEGTFVPIDELLLALHIEELEVHQETLEQLIMSMVDTKLISALVDEKQRSVTFQASYVQRDAYNSSTYKLRVLTEEDVNKRSVTRAKAILQQWVDEYIAPTREQLQHSS</sequence>
<reference evidence="1 2" key="1">
    <citation type="submission" date="2016-10" db="EMBL/GenBank/DDBJ databases">
        <authorList>
            <person name="de Groot N.N."/>
        </authorList>
    </citation>
    <scope>NUCLEOTIDE SEQUENCE [LARGE SCALE GENOMIC DNA]</scope>
    <source>
        <strain evidence="1 2">CBS 141442</strain>
    </source>
</reference>
<accession>A0A1L0B8I5</accession>
<proteinExistence type="predicted"/>
<dbReference type="OrthoDB" id="10265275at2759"/>
<evidence type="ECO:0000313" key="1">
    <source>
        <dbReference type="EMBL" id="SGZ46437.1"/>
    </source>
</evidence>
<dbReference type="Proteomes" id="UP000182334">
    <property type="component" value="Chromosome I"/>
</dbReference>
<protein>
    <submittedName>
        <fullName evidence="1">CIC11C00000002054</fullName>
    </submittedName>
</protein>
<name>A0A1L0B8I5_9ASCO</name>
<dbReference type="STRING" id="45354.A0A1L0B8I5"/>
<gene>
    <name evidence="1" type="ORF">SAMEA4029010_CIC11G00000002054</name>
</gene>
<dbReference type="AlphaFoldDB" id="A0A1L0B8I5"/>
<dbReference type="EMBL" id="LT635756">
    <property type="protein sequence ID" value="SGZ46437.1"/>
    <property type="molecule type" value="Genomic_DNA"/>
</dbReference>
<evidence type="ECO:0000313" key="2">
    <source>
        <dbReference type="Proteomes" id="UP000182334"/>
    </source>
</evidence>
<organism evidence="1 2">
    <name type="scientific">Sungouiella intermedia</name>
    <dbReference type="NCBI Taxonomy" id="45354"/>
    <lineage>
        <taxon>Eukaryota</taxon>
        <taxon>Fungi</taxon>
        <taxon>Dikarya</taxon>
        <taxon>Ascomycota</taxon>
        <taxon>Saccharomycotina</taxon>
        <taxon>Pichiomycetes</taxon>
        <taxon>Metschnikowiaceae</taxon>
        <taxon>Sungouiella</taxon>
    </lineage>
</organism>
<keyword evidence="2" id="KW-1185">Reference proteome</keyword>